<dbReference type="Pfam" id="PF00428">
    <property type="entry name" value="Ribosomal_60s"/>
    <property type="match status" value="1"/>
</dbReference>
<dbReference type="KEGG" id="tva:4750768"/>
<dbReference type="Gene3D" id="1.10.10.1410">
    <property type="match status" value="1"/>
</dbReference>
<proteinExistence type="inferred from homology"/>
<reference evidence="5" key="2">
    <citation type="journal article" date="2007" name="Science">
        <title>Draft genome sequence of the sexually transmitted pathogen Trichomonas vaginalis.</title>
        <authorList>
            <person name="Carlton J.M."/>
            <person name="Hirt R.P."/>
            <person name="Silva J.C."/>
            <person name="Delcher A.L."/>
            <person name="Schatz M."/>
            <person name="Zhao Q."/>
            <person name="Wortman J.R."/>
            <person name="Bidwell S.L."/>
            <person name="Alsmark U.C.M."/>
            <person name="Besteiro S."/>
            <person name="Sicheritz-Ponten T."/>
            <person name="Noel C.J."/>
            <person name="Dacks J.B."/>
            <person name="Foster P.G."/>
            <person name="Simillion C."/>
            <person name="Van de Peer Y."/>
            <person name="Miranda-Saavedra D."/>
            <person name="Barton G.J."/>
            <person name="Westrop G.D."/>
            <person name="Mueller S."/>
            <person name="Dessi D."/>
            <person name="Fiori P.L."/>
            <person name="Ren Q."/>
            <person name="Paulsen I."/>
            <person name="Zhang H."/>
            <person name="Bastida-Corcuera F.D."/>
            <person name="Simoes-Barbosa A."/>
            <person name="Brown M.T."/>
            <person name="Hayes R.D."/>
            <person name="Mukherjee M."/>
            <person name="Okumura C.Y."/>
            <person name="Schneider R."/>
            <person name="Smith A.J."/>
            <person name="Vanacova S."/>
            <person name="Villalvazo M."/>
            <person name="Haas B.J."/>
            <person name="Pertea M."/>
            <person name="Feldblyum T.V."/>
            <person name="Utterback T.R."/>
            <person name="Shu C.L."/>
            <person name="Osoegawa K."/>
            <person name="de Jong P.J."/>
            <person name="Hrdy I."/>
            <person name="Horvathova L."/>
            <person name="Zubacova Z."/>
            <person name="Dolezal P."/>
            <person name="Malik S.B."/>
            <person name="Logsdon J.M. Jr."/>
            <person name="Henze K."/>
            <person name="Gupta A."/>
            <person name="Wang C.C."/>
            <person name="Dunne R.L."/>
            <person name="Upcroft J.A."/>
            <person name="Upcroft P."/>
            <person name="White O."/>
            <person name="Salzberg S.L."/>
            <person name="Tang P."/>
            <person name="Chiu C.-H."/>
            <person name="Lee Y.-S."/>
            <person name="Embley T.M."/>
            <person name="Coombs G.H."/>
            <person name="Mottram J.C."/>
            <person name="Tachezy J."/>
            <person name="Fraser-Liggett C.M."/>
            <person name="Johnson P.J."/>
        </authorList>
    </citation>
    <scope>NUCLEOTIDE SEQUENCE [LARGE SCALE GENOMIC DNA]</scope>
    <source>
        <strain evidence="5">G3</strain>
    </source>
</reference>
<dbReference type="VEuPathDB" id="TrichDB:TVAGG3_0861490"/>
<dbReference type="PANTHER" id="PTHR21141">
    <property type="entry name" value="60S ACIDIC RIBOSOMAL PROTEIN FAMILY MEMBER"/>
    <property type="match status" value="1"/>
</dbReference>
<dbReference type="EMBL" id="DS113932">
    <property type="protein sequence ID" value="EAX93055.1"/>
    <property type="molecule type" value="Genomic_DNA"/>
</dbReference>
<evidence type="ECO:0000256" key="1">
    <source>
        <dbReference type="ARBA" id="ARBA00005436"/>
    </source>
</evidence>
<keyword evidence="2 5" id="KW-0689">Ribosomal protein</keyword>
<dbReference type="FunCoup" id="A2FPV1">
    <property type="interactions" value="564"/>
</dbReference>
<dbReference type="PANTHER" id="PTHR21141:SF5">
    <property type="entry name" value="LARGE RIBOSOMAL SUBUNIT PROTEIN P2"/>
    <property type="match status" value="1"/>
</dbReference>
<protein>
    <submittedName>
        <fullName evidence="5">60s Acidic ribosomal protein</fullName>
    </submittedName>
</protein>
<feature type="compositionally biased region" description="Basic and acidic residues" evidence="4">
    <location>
        <begin position="85"/>
        <end position="94"/>
    </location>
</feature>
<dbReference type="InterPro" id="IPR044076">
    <property type="entry name" value="Ribosomal_P2"/>
</dbReference>
<evidence type="ECO:0000256" key="2">
    <source>
        <dbReference type="ARBA" id="ARBA00022980"/>
    </source>
</evidence>
<comment type="similarity">
    <text evidence="1">Belongs to the eukaryotic ribosomal protein P1/P2 family.</text>
</comment>
<feature type="compositionally biased region" description="Acidic residues" evidence="4">
    <location>
        <begin position="95"/>
        <end position="106"/>
    </location>
</feature>
<dbReference type="GO" id="GO:0022625">
    <property type="term" value="C:cytosolic large ribosomal subunit"/>
    <property type="evidence" value="ECO:0007669"/>
    <property type="project" value="InterPro"/>
</dbReference>
<dbReference type="STRING" id="5722.A2FPV1"/>
<evidence type="ECO:0000256" key="3">
    <source>
        <dbReference type="ARBA" id="ARBA00023274"/>
    </source>
</evidence>
<dbReference type="SMR" id="A2FPV1"/>
<dbReference type="HAMAP" id="MF_01478">
    <property type="entry name" value="Ribosomal_L12_arch"/>
    <property type="match status" value="1"/>
</dbReference>
<dbReference type="Proteomes" id="UP000001542">
    <property type="component" value="Unassembled WGS sequence"/>
</dbReference>
<evidence type="ECO:0000256" key="4">
    <source>
        <dbReference type="SAM" id="MobiDB-lite"/>
    </source>
</evidence>
<dbReference type="InterPro" id="IPR027534">
    <property type="entry name" value="Ribosomal_P1/P2"/>
</dbReference>
<dbReference type="RefSeq" id="XP_001305985.1">
    <property type="nucleotide sequence ID" value="XM_001305984.1"/>
</dbReference>
<dbReference type="InterPro" id="IPR038716">
    <property type="entry name" value="P1/P2_N_sf"/>
</dbReference>
<dbReference type="AlphaFoldDB" id="A2FPV1"/>
<organism evidence="5 6">
    <name type="scientific">Trichomonas vaginalis (strain ATCC PRA-98 / G3)</name>
    <dbReference type="NCBI Taxonomy" id="412133"/>
    <lineage>
        <taxon>Eukaryota</taxon>
        <taxon>Metamonada</taxon>
        <taxon>Parabasalia</taxon>
        <taxon>Trichomonadida</taxon>
        <taxon>Trichomonadidae</taxon>
        <taxon>Trichomonas</taxon>
    </lineage>
</organism>
<evidence type="ECO:0000313" key="6">
    <source>
        <dbReference type="Proteomes" id="UP000001542"/>
    </source>
</evidence>
<keyword evidence="3" id="KW-0687">Ribonucleoprotein</keyword>
<dbReference type="FunFam" id="1.10.10.1410:FF:000002">
    <property type="entry name" value="60S acidic ribosomal protein P2"/>
    <property type="match status" value="1"/>
</dbReference>
<dbReference type="OMA" id="DIMAQGI"/>
<dbReference type="eggNOG" id="KOG3449">
    <property type="taxonomic scope" value="Eukaryota"/>
</dbReference>
<dbReference type="CDD" id="cd05833">
    <property type="entry name" value="Ribosomal_P2"/>
    <property type="match status" value="1"/>
</dbReference>
<keyword evidence="6" id="KW-1185">Reference proteome</keyword>
<sequence length="106" mass="10922">MKYIAAYLLSKAAGNEKPTQEQVKKILEAAGVEVDAAQLEAVVTKMSEKSVDELVETGKTEMNKVGGAAPAAGAAAAAPAAAAEAPKEEAKEEEAAPLDLGEMFDF</sequence>
<dbReference type="InParanoid" id="A2FPV1"/>
<gene>
    <name evidence="5" type="ORF">TVAG_220300</name>
</gene>
<evidence type="ECO:0000313" key="5">
    <source>
        <dbReference type="EMBL" id="EAX93055.1"/>
    </source>
</evidence>
<dbReference type="GO" id="GO:0003735">
    <property type="term" value="F:structural constituent of ribosome"/>
    <property type="evidence" value="ECO:0007669"/>
    <property type="project" value="InterPro"/>
</dbReference>
<dbReference type="VEuPathDB" id="TrichDB:TVAG_220300"/>
<feature type="region of interest" description="Disordered" evidence="4">
    <location>
        <begin position="79"/>
        <end position="106"/>
    </location>
</feature>
<reference evidence="5" key="1">
    <citation type="submission" date="2006-10" db="EMBL/GenBank/DDBJ databases">
        <authorList>
            <person name="Amadeo P."/>
            <person name="Zhao Q."/>
            <person name="Wortman J."/>
            <person name="Fraser-Liggett C."/>
            <person name="Carlton J."/>
        </authorList>
    </citation>
    <scope>NUCLEOTIDE SEQUENCE</scope>
    <source>
        <strain evidence="5">G3</strain>
    </source>
</reference>
<dbReference type="OrthoDB" id="1227494at2759"/>
<name>A2FPV1_TRIV3</name>
<dbReference type="GO" id="GO:0002182">
    <property type="term" value="P:cytoplasmic translational elongation"/>
    <property type="evidence" value="ECO:0007669"/>
    <property type="project" value="InterPro"/>
</dbReference>
<accession>A2FPV1</accession>